<protein>
    <submittedName>
        <fullName evidence="1">Uncharacterized protein</fullName>
    </submittedName>
</protein>
<dbReference type="AlphaFoldDB" id="A0A9P4U841"/>
<gene>
    <name evidence="1" type="ORF">P171DRAFT_525494</name>
</gene>
<proteinExistence type="predicted"/>
<dbReference type="EMBL" id="MU001509">
    <property type="protein sequence ID" value="KAF2439657.1"/>
    <property type="molecule type" value="Genomic_DNA"/>
</dbReference>
<sequence>MNNPERWFTTMELQNALSTLRRTSRVCRRRCERLLFRSISLDDTSTELMLKSRGLFKRLQDPNDVLSEHVPELLLGPFDNDGYFGTFRKALRSQVASEPRSWASHMQDKKTTEVVPVDLTPRLLSSIQQLLCEPENNSSESSFGAALWNNKGYKSYNEYRMVKNCLAQGNSIKRLTIAYHGPHVFLPPDDSAGGSALLHWNRVTQGPINFDWQEWCRR</sequence>
<organism evidence="1 2">
    <name type="scientific">Karstenula rhodostoma CBS 690.94</name>
    <dbReference type="NCBI Taxonomy" id="1392251"/>
    <lineage>
        <taxon>Eukaryota</taxon>
        <taxon>Fungi</taxon>
        <taxon>Dikarya</taxon>
        <taxon>Ascomycota</taxon>
        <taxon>Pezizomycotina</taxon>
        <taxon>Dothideomycetes</taxon>
        <taxon>Pleosporomycetidae</taxon>
        <taxon>Pleosporales</taxon>
        <taxon>Massarineae</taxon>
        <taxon>Didymosphaeriaceae</taxon>
        <taxon>Karstenula</taxon>
    </lineage>
</organism>
<reference evidence="1" key="1">
    <citation type="journal article" date="2020" name="Stud. Mycol.">
        <title>101 Dothideomycetes genomes: a test case for predicting lifestyles and emergence of pathogens.</title>
        <authorList>
            <person name="Haridas S."/>
            <person name="Albert R."/>
            <person name="Binder M."/>
            <person name="Bloem J."/>
            <person name="Labutti K."/>
            <person name="Salamov A."/>
            <person name="Andreopoulos B."/>
            <person name="Baker S."/>
            <person name="Barry K."/>
            <person name="Bills G."/>
            <person name="Bluhm B."/>
            <person name="Cannon C."/>
            <person name="Castanera R."/>
            <person name="Culley D."/>
            <person name="Daum C."/>
            <person name="Ezra D."/>
            <person name="Gonzalez J."/>
            <person name="Henrissat B."/>
            <person name="Kuo A."/>
            <person name="Liang C."/>
            <person name="Lipzen A."/>
            <person name="Lutzoni F."/>
            <person name="Magnuson J."/>
            <person name="Mondo S."/>
            <person name="Nolan M."/>
            <person name="Ohm R."/>
            <person name="Pangilinan J."/>
            <person name="Park H.-J."/>
            <person name="Ramirez L."/>
            <person name="Alfaro M."/>
            <person name="Sun H."/>
            <person name="Tritt A."/>
            <person name="Yoshinaga Y."/>
            <person name="Zwiers L.-H."/>
            <person name="Turgeon B."/>
            <person name="Goodwin S."/>
            <person name="Spatafora J."/>
            <person name="Crous P."/>
            <person name="Grigoriev I."/>
        </authorList>
    </citation>
    <scope>NUCLEOTIDE SEQUENCE</scope>
    <source>
        <strain evidence="1">CBS 690.94</strain>
    </source>
</reference>
<accession>A0A9P4U841</accession>
<dbReference type="Proteomes" id="UP000799764">
    <property type="component" value="Unassembled WGS sequence"/>
</dbReference>
<name>A0A9P4U841_9PLEO</name>
<evidence type="ECO:0000313" key="1">
    <source>
        <dbReference type="EMBL" id="KAF2439657.1"/>
    </source>
</evidence>
<evidence type="ECO:0000313" key="2">
    <source>
        <dbReference type="Proteomes" id="UP000799764"/>
    </source>
</evidence>
<keyword evidence="2" id="KW-1185">Reference proteome</keyword>
<comment type="caution">
    <text evidence="1">The sequence shown here is derived from an EMBL/GenBank/DDBJ whole genome shotgun (WGS) entry which is preliminary data.</text>
</comment>